<reference evidence="4" key="2">
    <citation type="submission" date="2015-01" db="EMBL/GenBank/DDBJ databases">
        <title>Evolutionary Origins and Diversification of the Mycorrhizal Mutualists.</title>
        <authorList>
            <consortium name="DOE Joint Genome Institute"/>
            <consortium name="Mycorrhizal Genomics Consortium"/>
            <person name="Kohler A."/>
            <person name="Kuo A."/>
            <person name="Nagy L.G."/>
            <person name="Floudas D."/>
            <person name="Copeland A."/>
            <person name="Barry K.W."/>
            <person name="Cichocki N."/>
            <person name="Veneault-Fourrey C."/>
            <person name="LaButti K."/>
            <person name="Lindquist E.A."/>
            <person name="Lipzen A."/>
            <person name="Lundell T."/>
            <person name="Morin E."/>
            <person name="Murat C."/>
            <person name="Riley R."/>
            <person name="Ohm R."/>
            <person name="Sun H."/>
            <person name="Tunlid A."/>
            <person name="Henrissat B."/>
            <person name="Grigoriev I.V."/>
            <person name="Hibbett D.S."/>
            <person name="Martin F."/>
        </authorList>
    </citation>
    <scope>NUCLEOTIDE SEQUENCE [LARGE SCALE GENOMIC DNA]</scope>
    <source>
        <strain evidence="4">Zn</strain>
    </source>
</reference>
<dbReference type="GO" id="GO:0005085">
    <property type="term" value="F:guanyl-nucleotide exchange factor activity"/>
    <property type="evidence" value="ECO:0007669"/>
    <property type="project" value="InterPro"/>
</dbReference>
<feature type="region of interest" description="Disordered" evidence="1">
    <location>
        <begin position="583"/>
        <end position="715"/>
    </location>
</feature>
<dbReference type="PANTHER" id="PTHR22834:SF20">
    <property type="entry name" value="SH3 DOMAIN-CONTAINING PROTEIN"/>
    <property type="match status" value="1"/>
</dbReference>
<organism evidence="3 4">
    <name type="scientific">Oidiodendron maius (strain Zn)</name>
    <dbReference type="NCBI Taxonomy" id="913774"/>
    <lineage>
        <taxon>Eukaryota</taxon>
        <taxon>Fungi</taxon>
        <taxon>Dikarya</taxon>
        <taxon>Ascomycota</taxon>
        <taxon>Pezizomycotina</taxon>
        <taxon>Leotiomycetes</taxon>
        <taxon>Leotiomycetes incertae sedis</taxon>
        <taxon>Myxotrichaceae</taxon>
        <taxon>Oidiodendron</taxon>
    </lineage>
</organism>
<feature type="region of interest" description="Disordered" evidence="1">
    <location>
        <begin position="1"/>
        <end position="56"/>
    </location>
</feature>
<feature type="compositionally biased region" description="Polar residues" evidence="1">
    <location>
        <begin position="503"/>
        <end position="516"/>
    </location>
</feature>
<feature type="region of interest" description="Disordered" evidence="1">
    <location>
        <begin position="1628"/>
        <end position="1815"/>
    </location>
</feature>
<feature type="compositionally biased region" description="Low complexity" evidence="1">
    <location>
        <begin position="391"/>
        <end position="414"/>
    </location>
</feature>
<dbReference type="EMBL" id="KN832873">
    <property type="protein sequence ID" value="KIN03874.1"/>
    <property type="molecule type" value="Genomic_DNA"/>
</dbReference>
<feature type="region of interest" description="Disordered" evidence="1">
    <location>
        <begin position="278"/>
        <end position="359"/>
    </location>
</feature>
<feature type="compositionally biased region" description="Polar residues" evidence="1">
    <location>
        <begin position="636"/>
        <end position="646"/>
    </location>
</feature>
<dbReference type="GO" id="GO:0031991">
    <property type="term" value="P:regulation of actomyosin contractile ring contraction"/>
    <property type="evidence" value="ECO:0007669"/>
    <property type="project" value="TreeGrafter"/>
</dbReference>
<keyword evidence="4" id="KW-1185">Reference proteome</keyword>
<feature type="compositionally biased region" description="Low complexity" evidence="1">
    <location>
        <begin position="1"/>
        <end position="11"/>
    </location>
</feature>
<dbReference type="GO" id="GO:0005737">
    <property type="term" value="C:cytoplasm"/>
    <property type="evidence" value="ECO:0007669"/>
    <property type="project" value="TreeGrafter"/>
</dbReference>
<feature type="compositionally biased region" description="Low complexity" evidence="1">
    <location>
        <begin position="691"/>
        <end position="711"/>
    </location>
</feature>
<dbReference type="PANTHER" id="PTHR22834">
    <property type="entry name" value="NUCLEAR FUSION PROTEIN FUS2"/>
    <property type="match status" value="1"/>
</dbReference>
<protein>
    <recommendedName>
        <fullName evidence="2">DH domain-containing protein</fullName>
    </recommendedName>
</protein>
<feature type="compositionally biased region" description="Polar residues" evidence="1">
    <location>
        <begin position="817"/>
        <end position="835"/>
    </location>
</feature>
<dbReference type="Gene3D" id="1.20.900.10">
    <property type="entry name" value="Dbl homology (DH) domain"/>
    <property type="match status" value="1"/>
</dbReference>
<evidence type="ECO:0000313" key="3">
    <source>
        <dbReference type="EMBL" id="KIN03874.1"/>
    </source>
</evidence>
<feature type="compositionally biased region" description="Polar residues" evidence="1">
    <location>
        <begin position="112"/>
        <end position="125"/>
    </location>
</feature>
<dbReference type="CDD" id="cd00160">
    <property type="entry name" value="RhoGEF"/>
    <property type="match status" value="1"/>
</dbReference>
<feature type="compositionally biased region" description="Pro residues" evidence="1">
    <location>
        <begin position="996"/>
        <end position="1013"/>
    </location>
</feature>
<dbReference type="OrthoDB" id="10256089at2759"/>
<dbReference type="SMART" id="SM00325">
    <property type="entry name" value="RhoGEF"/>
    <property type="match status" value="1"/>
</dbReference>
<feature type="region of interest" description="Disordered" evidence="1">
    <location>
        <begin position="914"/>
        <end position="942"/>
    </location>
</feature>
<dbReference type="HOGENOM" id="CLU_001112_0_0_1"/>
<dbReference type="CDD" id="cd07589">
    <property type="entry name" value="BAR_DNMBP"/>
    <property type="match status" value="1"/>
</dbReference>
<dbReference type="PROSITE" id="PS50010">
    <property type="entry name" value="DH_2"/>
    <property type="match status" value="1"/>
</dbReference>
<dbReference type="SUPFAM" id="SSF103657">
    <property type="entry name" value="BAR/IMD domain-like"/>
    <property type="match status" value="1"/>
</dbReference>
<dbReference type="GO" id="GO:0032955">
    <property type="term" value="P:regulation of division septum assembly"/>
    <property type="evidence" value="ECO:0007669"/>
    <property type="project" value="TreeGrafter"/>
</dbReference>
<feature type="compositionally biased region" description="Low complexity" evidence="1">
    <location>
        <begin position="623"/>
        <end position="632"/>
    </location>
</feature>
<evidence type="ECO:0000256" key="1">
    <source>
        <dbReference type="SAM" id="MobiDB-lite"/>
    </source>
</evidence>
<feature type="compositionally biased region" description="Polar residues" evidence="1">
    <location>
        <begin position="1730"/>
        <end position="1773"/>
    </location>
</feature>
<feature type="region of interest" description="Disordered" evidence="1">
    <location>
        <begin position="1190"/>
        <end position="1209"/>
    </location>
</feature>
<feature type="compositionally biased region" description="Polar residues" evidence="1">
    <location>
        <begin position="426"/>
        <end position="448"/>
    </location>
</feature>
<feature type="compositionally biased region" description="Polar residues" evidence="1">
    <location>
        <begin position="914"/>
        <end position="938"/>
    </location>
</feature>
<feature type="region of interest" description="Disordered" evidence="1">
    <location>
        <begin position="737"/>
        <end position="867"/>
    </location>
</feature>
<dbReference type="InterPro" id="IPR051492">
    <property type="entry name" value="Dynamin-Rho_GEF"/>
</dbReference>
<feature type="region of interest" description="Disordered" evidence="1">
    <location>
        <begin position="142"/>
        <end position="226"/>
    </location>
</feature>
<feature type="compositionally biased region" description="Polar residues" evidence="1">
    <location>
        <begin position="1689"/>
        <end position="1718"/>
    </location>
</feature>
<proteinExistence type="predicted"/>
<dbReference type="InterPro" id="IPR000219">
    <property type="entry name" value="DH_dom"/>
</dbReference>
<dbReference type="InterPro" id="IPR035899">
    <property type="entry name" value="DBL_dom_sf"/>
</dbReference>
<feature type="domain" description="DH" evidence="2">
    <location>
        <begin position="1114"/>
        <end position="1340"/>
    </location>
</feature>
<gene>
    <name evidence="3" type="ORF">OIDMADRAFT_102250</name>
</gene>
<dbReference type="STRING" id="913774.A0A0C3CXW2"/>
<name>A0A0C3CXW2_OIDMZ</name>
<dbReference type="InterPro" id="IPR027267">
    <property type="entry name" value="AH/BAR_dom_sf"/>
</dbReference>
<feature type="compositionally biased region" description="Low complexity" evidence="1">
    <location>
        <begin position="488"/>
        <end position="502"/>
    </location>
</feature>
<feature type="compositionally biased region" description="Polar residues" evidence="1">
    <location>
        <begin position="737"/>
        <end position="750"/>
    </location>
</feature>
<reference evidence="3 4" key="1">
    <citation type="submission" date="2014-04" db="EMBL/GenBank/DDBJ databases">
        <authorList>
            <consortium name="DOE Joint Genome Institute"/>
            <person name="Kuo A."/>
            <person name="Martino E."/>
            <person name="Perotto S."/>
            <person name="Kohler A."/>
            <person name="Nagy L.G."/>
            <person name="Floudas D."/>
            <person name="Copeland A."/>
            <person name="Barry K.W."/>
            <person name="Cichocki N."/>
            <person name="Veneault-Fourrey C."/>
            <person name="LaButti K."/>
            <person name="Lindquist E.A."/>
            <person name="Lipzen A."/>
            <person name="Lundell T."/>
            <person name="Morin E."/>
            <person name="Murat C."/>
            <person name="Sun H."/>
            <person name="Tunlid A."/>
            <person name="Henrissat B."/>
            <person name="Grigoriev I.V."/>
            <person name="Hibbett D.S."/>
            <person name="Martin F."/>
            <person name="Nordberg H.P."/>
            <person name="Cantor M.N."/>
            <person name="Hua S.X."/>
        </authorList>
    </citation>
    <scope>NUCLEOTIDE SEQUENCE [LARGE SCALE GENOMIC DNA]</scope>
    <source>
        <strain evidence="3 4">Zn</strain>
    </source>
</reference>
<accession>A0A0C3CXW2</accession>
<evidence type="ECO:0000259" key="2">
    <source>
        <dbReference type="PROSITE" id="PS50010"/>
    </source>
</evidence>
<dbReference type="SUPFAM" id="SSF48065">
    <property type="entry name" value="DBL homology domain (DH-domain)"/>
    <property type="match status" value="1"/>
</dbReference>
<feature type="compositionally biased region" description="Basic and acidic residues" evidence="1">
    <location>
        <begin position="583"/>
        <end position="596"/>
    </location>
</feature>
<dbReference type="InParanoid" id="A0A0C3CXW2"/>
<sequence>MPSRRSPSSPSCPDYLLAGPKGAPASRDATCRPDESSLALTAPAKQPGCRPVVPVPRRIFKRRPTANHPSPPLSISHDPHLLHVSVGFNFPSSLLISSHRSVSEPVNERAALSSSKTTPALNGASQYGKPSVKDLLKRFDQNNEPPSVIARKPAPRVVARDPPSTGPGYTRNRAGSQARSTTSSQTNSPSRPGVSTRSESTASPSATSRPVHRARATAEDCESNNSLSITTRTSLLKNAAPNTIAQASKSMTNLSPTISTPSSQVPARKPLFGEILPAQGQPEVGHGIPQTPRRTSESGLRPSPSLGERSTLDISPSSPTAWYLGVTPAMEDVDPNKPRDTSPSHSRNHRNSADIKLNTSVRGVLNNGFTNSPIMQMHEVARTVSRLPISTRRLSSQSESSSPTSPVSNSAASSKPHVIARRKPDQNSWNTSSAGRSKTPTGHNTIPNTTTSPPRQSTRRARVPEKLNTNASSLKAYISAPPPKESPPLRSSRPRQPVSSASTTMRQASIDASGSPQRGAKSMRSGEGHERRARRNIQPTPADFAAHRERIQRAYTKSIHENEQREIRAANLRRLNERYARLQEERESQRQAKLEAARAAAGGLTGEEEKESSEREASPPEEPSINESIPAPLSSPRKSLQITTSFLLPDEDGPPGEQDSPTLGMPGRFLDDEEPASAVTDATATTEFDNEQQTEPPELSSSSLPAATPSEDMMSSSIFQWSDLSVEQATYGIRHSLSMTPNSADASGYTSPVEEYQQEHTPTKDLFLQELSVPGSYKHDSTEYNPQSFAARVATPSPKRTPPPPQSRTATPLKAINQVNDHGNEDAQYSSTSQVHPPPRIMLHPEPESTDTSSTPSMPSHPPHVGLNETLDYLRTPSAELNYESSGSYGGMNTSGSDSYDALYDQVHNVGSLSQNQVSSQRSSWTNDSIGTTESSAQGEYINPTPVTATAETEQYNLPTSHQTFIEPPRRESPNSHTDAALTADGTFDITFSEPPAVPLWPTYTPPLPPEPPQQDYVPSDTQPQSSPPRVSNKRPTSGFYQSSQSETARNTESPRASDDVGSAQASIYTPRSSTQISLEGSTANQSFESKDVLIEATEEEKKAAEKMKKRLFQRRMLIKELIDTESVYLKDMNVVEEIYKGTAEACPKLDGNDIKIIFRNTDEIVAFSTMFLVELKTAGASVYSQRSQRKSKAVHGASTTTSPPPEDRFSVAATLTEETDDQKDRRTFIGANFGKHLKKMQTIYTDFLKNSEQASTKLTSLQADGAVKVWLSECNLVAKDLTAAWDIDALLVKPVQRITRYQLLLAQIFEHTSEDHPDWQALRVTVEELASLLKNIDDLKKRIQMVGKIVGRKRKESDVRTGIAKAFGRRNDKIQAANISRLHDDEVYRKLHEKFGDDYLRLQVVLRDVEYYTRETTTYVRKFLEHLSSIELLMRIGTSQYPELESKWVRFNISMRDIGTVALEDHVGIVLPISTKANSVQLASVRLKVIEPFELVIQLYGPPGLAMKKRNKRRLDYEKYLSLKGQGKKIDEKLQEMVNQYEALNETLKHELPKLSTMTEGIGNICLVQFINIQTLWYGIWQDKVRTVLEDSQMPKDIADIVSMFTRDFKYVEARAQELGIVNGSFLTATPKPRMSQSTQSTNDPKGRPSNLSSRSRTLSFNSDKSPSLPTPDFEKNRHSGQFAFSPITASSPGMSQFSHQNSTHSNGHSRNGSLTPGTPDPMSAFGTRPNTSTTARPNTSRSVTSDAGTTRPSNDYSSQYRRESGSTSNSGYRHVDGPPQSTRPFSGIFHSAMPLPDGPEDSQRSSRASSRDRNVSDGYNILYLAASLFEFNISATKSEAGYPYLTYQAGEIFDVIGEKGELWLAKNQDDLTNQVGWIWSKHFARLAAD</sequence>
<dbReference type="Proteomes" id="UP000054321">
    <property type="component" value="Unassembled WGS sequence"/>
</dbReference>
<feature type="region of interest" description="Disordered" evidence="1">
    <location>
        <begin position="989"/>
        <end position="1083"/>
    </location>
</feature>
<dbReference type="Pfam" id="PF00621">
    <property type="entry name" value="RhoGEF"/>
    <property type="match status" value="1"/>
</dbReference>
<dbReference type="FunFam" id="1.20.900.10:FF:000053">
    <property type="entry name" value="Rho guanyl nucleotide exchange factor, putative"/>
    <property type="match status" value="1"/>
</dbReference>
<feature type="compositionally biased region" description="Polar residues" evidence="1">
    <location>
        <begin position="173"/>
        <end position="208"/>
    </location>
</feature>
<feature type="compositionally biased region" description="Polar residues" evidence="1">
    <location>
        <begin position="1636"/>
        <end position="1669"/>
    </location>
</feature>
<evidence type="ECO:0000313" key="4">
    <source>
        <dbReference type="Proteomes" id="UP000054321"/>
    </source>
</evidence>
<dbReference type="Gene3D" id="1.20.1270.60">
    <property type="entry name" value="Arfaptin homology (AH) domain/BAR domain"/>
    <property type="match status" value="1"/>
</dbReference>
<feature type="compositionally biased region" description="Polar residues" evidence="1">
    <location>
        <begin position="1064"/>
        <end position="1083"/>
    </location>
</feature>
<feature type="region of interest" description="Disordered" evidence="1">
    <location>
        <begin position="391"/>
        <end position="547"/>
    </location>
</feature>
<feature type="compositionally biased region" description="Basic and acidic residues" evidence="1">
    <location>
        <begin position="1803"/>
        <end position="1815"/>
    </location>
</feature>
<feature type="compositionally biased region" description="Polar residues" evidence="1">
    <location>
        <begin position="1020"/>
        <end position="1055"/>
    </location>
</feature>
<feature type="region of interest" description="Disordered" evidence="1">
    <location>
        <begin position="107"/>
        <end position="128"/>
    </location>
</feature>